<keyword evidence="1" id="KW-0812">Transmembrane</keyword>
<evidence type="ECO:0000313" key="2">
    <source>
        <dbReference type="EMBL" id="MDW5595269.1"/>
    </source>
</evidence>
<reference evidence="3" key="1">
    <citation type="submission" date="2023-07" db="EMBL/GenBank/DDBJ databases">
        <title>Conexibacter stalactiti sp. nov., isolated from stalactites in a lava cave and emended description of the genus Conexibacter.</title>
        <authorList>
            <person name="Lee S.D."/>
        </authorList>
    </citation>
    <scope>NUCLEOTIDE SEQUENCE [LARGE SCALE GENOMIC DNA]</scope>
    <source>
        <strain evidence="3">KCTC 39840</strain>
    </source>
</reference>
<proteinExistence type="predicted"/>
<dbReference type="RefSeq" id="WP_318597607.1">
    <property type="nucleotide sequence ID" value="NZ_JAWSTH010000030.1"/>
</dbReference>
<sequence>MRGALDLLDRRYRLLEGLGSLPPQEQADAERVRAFALALPAPRPLRMVAVAVAILVVTQLLTFPLSRIVRQLAPSGEGSAQLTGVFTEISNLDPSGIDDALALLLTTNVGATSLLLLVVCVAAFLVLRPRAAGEAVAQRLLREHVSGRERATFARLDLEPPAEPRMRFAVSALPAIAGLLLAVVCLQLVVEGQLAWISWRSASAQVDGGSIKFVPSTGMSPVALGAAMLGAARLGWLAVAMRRRGGGIRPSLGAFAQAGGRTPQAKGSSSRRVRLLAQVAVATVAALCVGAVVVMVASLDRHPPGMEVAIETDRISERRLDISLDCDETCQVVNVWLSGLDREGGRSWLATVEEPAAFTFEEASDERSRTVYRLSPKQQRALMGRVRGVALGVDAVDRDGNQTTMCLPIRVRDRACPDNAKLDRVWLP</sequence>
<dbReference type="Proteomes" id="UP001284601">
    <property type="component" value="Unassembled WGS sequence"/>
</dbReference>
<keyword evidence="1" id="KW-0472">Membrane</keyword>
<feature type="transmembrane region" description="Helical" evidence="1">
    <location>
        <begin position="100"/>
        <end position="127"/>
    </location>
</feature>
<comment type="caution">
    <text evidence="2">The sequence shown here is derived from an EMBL/GenBank/DDBJ whole genome shotgun (WGS) entry which is preliminary data.</text>
</comment>
<feature type="transmembrane region" description="Helical" evidence="1">
    <location>
        <begin position="275"/>
        <end position="297"/>
    </location>
</feature>
<feature type="transmembrane region" description="Helical" evidence="1">
    <location>
        <begin position="168"/>
        <end position="190"/>
    </location>
</feature>
<evidence type="ECO:0000313" key="3">
    <source>
        <dbReference type="Proteomes" id="UP001284601"/>
    </source>
</evidence>
<feature type="transmembrane region" description="Helical" evidence="1">
    <location>
        <begin position="222"/>
        <end position="241"/>
    </location>
</feature>
<evidence type="ECO:0000256" key="1">
    <source>
        <dbReference type="SAM" id="Phobius"/>
    </source>
</evidence>
<organism evidence="2 3">
    <name type="scientific">Conexibacter stalactiti</name>
    <dbReference type="NCBI Taxonomy" id="1940611"/>
    <lineage>
        <taxon>Bacteria</taxon>
        <taxon>Bacillati</taxon>
        <taxon>Actinomycetota</taxon>
        <taxon>Thermoleophilia</taxon>
        <taxon>Solirubrobacterales</taxon>
        <taxon>Conexibacteraceae</taxon>
        <taxon>Conexibacter</taxon>
    </lineage>
</organism>
<gene>
    <name evidence="2" type="ORF">R7226_13045</name>
</gene>
<protein>
    <submittedName>
        <fullName evidence="2">Uncharacterized protein</fullName>
    </submittedName>
</protein>
<dbReference type="EMBL" id="JAWSTH010000030">
    <property type="protein sequence ID" value="MDW5595269.1"/>
    <property type="molecule type" value="Genomic_DNA"/>
</dbReference>
<keyword evidence="1" id="KW-1133">Transmembrane helix</keyword>
<keyword evidence="3" id="KW-1185">Reference proteome</keyword>
<name>A0ABU4HPU5_9ACTN</name>
<reference evidence="2 3" key="2">
    <citation type="submission" date="2023-10" db="EMBL/GenBank/DDBJ databases">
        <authorList>
            <person name="Han X.F."/>
        </authorList>
    </citation>
    <scope>NUCLEOTIDE SEQUENCE [LARGE SCALE GENOMIC DNA]</scope>
    <source>
        <strain evidence="2 3">KCTC 39840</strain>
    </source>
</reference>
<feature type="transmembrane region" description="Helical" evidence="1">
    <location>
        <begin position="47"/>
        <end position="65"/>
    </location>
</feature>
<accession>A0ABU4HPU5</accession>